<dbReference type="InterPro" id="IPR050109">
    <property type="entry name" value="HTH-type_TetR-like_transc_reg"/>
</dbReference>
<dbReference type="PANTHER" id="PTHR30055">
    <property type="entry name" value="HTH-TYPE TRANSCRIPTIONAL REGULATOR RUTR"/>
    <property type="match status" value="1"/>
</dbReference>
<evidence type="ECO:0000256" key="4">
    <source>
        <dbReference type="PROSITE-ProRule" id="PRU00335"/>
    </source>
</evidence>
<evidence type="ECO:0000256" key="1">
    <source>
        <dbReference type="ARBA" id="ARBA00023015"/>
    </source>
</evidence>
<evidence type="ECO:0000256" key="2">
    <source>
        <dbReference type="ARBA" id="ARBA00023125"/>
    </source>
</evidence>
<dbReference type="RefSeq" id="WP_258829407.1">
    <property type="nucleotide sequence ID" value="NZ_JANUHA010000015.1"/>
</dbReference>
<dbReference type="Gene3D" id="1.10.357.10">
    <property type="entry name" value="Tetracycline Repressor, domain 2"/>
    <property type="match status" value="1"/>
</dbReference>
<protein>
    <submittedName>
        <fullName evidence="6">TetR/AcrR family transcriptional regulator</fullName>
    </submittedName>
</protein>
<dbReference type="Pfam" id="PF00440">
    <property type="entry name" value="TetR_N"/>
    <property type="match status" value="1"/>
</dbReference>
<evidence type="ECO:0000256" key="3">
    <source>
        <dbReference type="ARBA" id="ARBA00023163"/>
    </source>
</evidence>
<feature type="DNA-binding region" description="H-T-H motif" evidence="4">
    <location>
        <begin position="36"/>
        <end position="55"/>
    </location>
</feature>
<dbReference type="InterPro" id="IPR001647">
    <property type="entry name" value="HTH_TetR"/>
</dbReference>
<dbReference type="PANTHER" id="PTHR30055:SF234">
    <property type="entry name" value="HTH-TYPE TRANSCRIPTIONAL REGULATOR BETI"/>
    <property type="match status" value="1"/>
</dbReference>
<sequence length="193" mass="20555">MSKSATLSEKRNDLTRSLIMESAYALLRTASVSALTVRAVAQQAGMSERTVFRYFPSRDALLDAVAAQLLEEMAVPAPPASVGALLEAPAALYGAFEARAELTRALLHTDLVERARALQASSRWKAVAAVLDAAAPASALDARRIAVANICYHLSASSWHYYRFQFGFSLDEAIACSGTALRQALAGLGAARP</sequence>
<evidence type="ECO:0000259" key="5">
    <source>
        <dbReference type="PROSITE" id="PS50977"/>
    </source>
</evidence>
<proteinExistence type="predicted"/>
<dbReference type="EMBL" id="JANUHA010000015">
    <property type="protein sequence ID" value="MCS0598395.1"/>
    <property type="molecule type" value="Genomic_DNA"/>
</dbReference>
<keyword evidence="1" id="KW-0805">Transcription regulation</keyword>
<name>A0ABT2AR28_9BURK</name>
<keyword evidence="2 4" id="KW-0238">DNA-binding</keyword>
<dbReference type="PRINTS" id="PR00455">
    <property type="entry name" value="HTHTETR"/>
</dbReference>
<accession>A0ABT2AR28</accession>
<dbReference type="InterPro" id="IPR009057">
    <property type="entry name" value="Homeodomain-like_sf"/>
</dbReference>
<dbReference type="SUPFAM" id="SSF46689">
    <property type="entry name" value="Homeodomain-like"/>
    <property type="match status" value="1"/>
</dbReference>
<evidence type="ECO:0000313" key="6">
    <source>
        <dbReference type="EMBL" id="MCS0598395.1"/>
    </source>
</evidence>
<keyword evidence="3" id="KW-0804">Transcription</keyword>
<keyword evidence="7" id="KW-1185">Reference proteome</keyword>
<organism evidence="6 7">
    <name type="scientific">Massilia agri</name>
    <dbReference type="NCBI Taxonomy" id="1886785"/>
    <lineage>
        <taxon>Bacteria</taxon>
        <taxon>Pseudomonadati</taxon>
        <taxon>Pseudomonadota</taxon>
        <taxon>Betaproteobacteria</taxon>
        <taxon>Burkholderiales</taxon>
        <taxon>Oxalobacteraceae</taxon>
        <taxon>Telluria group</taxon>
        <taxon>Massilia</taxon>
    </lineage>
</organism>
<dbReference type="Proteomes" id="UP001206572">
    <property type="component" value="Unassembled WGS sequence"/>
</dbReference>
<evidence type="ECO:0000313" key="7">
    <source>
        <dbReference type="Proteomes" id="UP001206572"/>
    </source>
</evidence>
<feature type="domain" description="HTH tetR-type" evidence="5">
    <location>
        <begin position="13"/>
        <end position="73"/>
    </location>
</feature>
<reference evidence="6 7" key="1">
    <citation type="submission" date="2022-08" db="EMBL/GenBank/DDBJ databases">
        <title>Reclassification of Massilia species as members of the genera Telluria, Duganella, Pseudoduganella, Mokoshia gen. nov. and Zemynaea gen. nov. using orthogonal and non-orthogonal genome-based approaches.</title>
        <authorList>
            <person name="Bowman J.P."/>
        </authorList>
    </citation>
    <scope>NUCLEOTIDE SEQUENCE [LARGE SCALE GENOMIC DNA]</scope>
    <source>
        <strain evidence="6 7">JCM 31661</strain>
    </source>
</reference>
<gene>
    <name evidence="6" type="ORF">NX780_18790</name>
</gene>
<comment type="caution">
    <text evidence="6">The sequence shown here is derived from an EMBL/GenBank/DDBJ whole genome shotgun (WGS) entry which is preliminary data.</text>
</comment>
<dbReference type="PROSITE" id="PS50977">
    <property type="entry name" value="HTH_TETR_2"/>
    <property type="match status" value="1"/>
</dbReference>